<dbReference type="Proteomes" id="UP000012062">
    <property type="component" value="Unassembled WGS sequence"/>
</dbReference>
<comment type="caution">
    <text evidence="2">The sequence shown here is derived from an EMBL/GenBank/DDBJ whole genome shotgun (WGS) entry which is preliminary data.</text>
</comment>
<dbReference type="STRING" id="1297569.MESS2_1190036"/>
<evidence type="ECO:0000256" key="1">
    <source>
        <dbReference type="SAM" id="MobiDB-lite"/>
    </source>
</evidence>
<gene>
    <name evidence="2" type="ORF">MESS2_1190036</name>
</gene>
<accession>M5EWH7</accession>
<organism evidence="2 3">
    <name type="scientific">Mesorhizobium metallidurans STM 2683</name>
    <dbReference type="NCBI Taxonomy" id="1297569"/>
    <lineage>
        <taxon>Bacteria</taxon>
        <taxon>Pseudomonadati</taxon>
        <taxon>Pseudomonadota</taxon>
        <taxon>Alphaproteobacteria</taxon>
        <taxon>Hyphomicrobiales</taxon>
        <taxon>Phyllobacteriaceae</taxon>
        <taxon>Mesorhizobium</taxon>
    </lineage>
</organism>
<feature type="region of interest" description="Disordered" evidence="1">
    <location>
        <begin position="20"/>
        <end position="59"/>
    </location>
</feature>
<protein>
    <submittedName>
        <fullName evidence="2">Uncharacterized protein</fullName>
    </submittedName>
</protein>
<evidence type="ECO:0000313" key="3">
    <source>
        <dbReference type="Proteomes" id="UP000012062"/>
    </source>
</evidence>
<evidence type="ECO:0000313" key="2">
    <source>
        <dbReference type="EMBL" id="CCV04036.1"/>
    </source>
</evidence>
<proteinExistence type="predicted"/>
<keyword evidence="3" id="KW-1185">Reference proteome</keyword>
<feature type="compositionally biased region" description="Basic residues" evidence="1">
    <location>
        <begin position="35"/>
        <end position="59"/>
    </location>
</feature>
<name>M5EWH7_9HYPH</name>
<dbReference type="EMBL" id="CAUM01000023">
    <property type="protein sequence ID" value="CCV04036.1"/>
    <property type="molecule type" value="Genomic_DNA"/>
</dbReference>
<sequence length="59" mass="7183">MRFDPNIRTATLLLDAREGVSSQIDRTKQQERPGTMRRARRGRLRRSMSPRLKRRWRNF</sequence>
<dbReference type="AlphaFoldDB" id="M5EWH7"/>
<reference evidence="2 3" key="1">
    <citation type="submission" date="2013-02" db="EMBL/GenBank/DDBJ databases">
        <authorList>
            <person name="Genoscope - CEA"/>
        </authorList>
    </citation>
    <scope>NUCLEOTIDE SEQUENCE [LARGE SCALE GENOMIC DNA]</scope>
    <source>
        <strain evidence="2 3">STM 2683</strain>
    </source>
</reference>